<dbReference type="RefSeq" id="WP_217966377.1">
    <property type="nucleotide sequence ID" value="NZ_JAHTBN010000013.1"/>
</dbReference>
<keyword evidence="2" id="KW-1185">Reference proteome</keyword>
<evidence type="ECO:0000313" key="2">
    <source>
        <dbReference type="Proteomes" id="UP001595848"/>
    </source>
</evidence>
<evidence type="ECO:0000313" key="1">
    <source>
        <dbReference type="EMBL" id="MFC4199956.1"/>
    </source>
</evidence>
<dbReference type="EMBL" id="JBHSBV010000001">
    <property type="protein sequence ID" value="MFC4199956.1"/>
    <property type="molecule type" value="Genomic_DNA"/>
</dbReference>
<name>A0ABV8NUF7_9BURK</name>
<sequence length="84" mass="9435">MDSDALQRLANYVMPYGKYKDRPLAELPGHYLGWFARNGFPKGELGRMLALMYELDHNGLRDLLRPLREAHGGHAGSGTRLPPS</sequence>
<accession>A0ABV8NUF7</accession>
<comment type="caution">
    <text evidence="1">The sequence shown here is derived from an EMBL/GenBank/DDBJ whole genome shotgun (WGS) entry which is preliminary data.</text>
</comment>
<reference evidence="2" key="1">
    <citation type="journal article" date="2019" name="Int. J. Syst. Evol. Microbiol.">
        <title>The Global Catalogue of Microorganisms (GCM) 10K type strain sequencing project: providing services to taxonomists for standard genome sequencing and annotation.</title>
        <authorList>
            <consortium name="The Broad Institute Genomics Platform"/>
            <consortium name="The Broad Institute Genome Sequencing Center for Infectious Disease"/>
            <person name="Wu L."/>
            <person name="Ma J."/>
        </authorList>
    </citation>
    <scope>NUCLEOTIDE SEQUENCE [LARGE SCALE GENOMIC DNA]</scope>
    <source>
        <strain evidence="2">LMG 24813</strain>
    </source>
</reference>
<gene>
    <name evidence="1" type="ORF">ACFOY1_03225</name>
</gene>
<dbReference type="Pfam" id="PF12843">
    <property type="entry name" value="QSregVF_b"/>
    <property type="match status" value="1"/>
</dbReference>
<proteinExistence type="predicted"/>
<organism evidence="1 2">
    <name type="scientific">Candidimonas humi</name>
    <dbReference type="NCBI Taxonomy" id="683355"/>
    <lineage>
        <taxon>Bacteria</taxon>
        <taxon>Pseudomonadati</taxon>
        <taxon>Pseudomonadota</taxon>
        <taxon>Betaproteobacteria</taxon>
        <taxon>Burkholderiales</taxon>
        <taxon>Alcaligenaceae</taxon>
        <taxon>Candidimonas</taxon>
    </lineage>
</organism>
<protein>
    <submittedName>
        <fullName evidence="1">DUF3820 family protein</fullName>
    </submittedName>
</protein>
<dbReference type="InterPro" id="IPR024530">
    <property type="entry name" value="QSregVF_b"/>
</dbReference>
<dbReference type="Proteomes" id="UP001595848">
    <property type="component" value="Unassembled WGS sequence"/>
</dbReference>